<evidence type="ECO:0000313" key="1">
    <source>
        <dbReference type="EMBL" id="KAK0648672.1"/>
    </source>
</evidence>
<keyword evidence="2" id="KW-1185">Reference proteome</keyword>
<organism evidence="1 2">
    <name type="scientific">Cercophora newfieldiana</name>
    <dbReference type="NCBI Taxonomy" id="92897"/>
    <lineage>
        <taxon>Eukaryota</taxon>
        <taxon>Fungi</taxon>
        <taxon>Dikarya</taxon>
        <taxon>Ascomycota</taxon>
        <taxon>Pezizomycotina</taxon>
        <taxon>Sordariomycetes</taxon>
        <taxon>Sordariomycetidae</taxon>
        <taxon>Sordariales</taxon>
        <taxon>Lasiosphaeriaceae</taxon>
        <taxon>Cercophora</taxon>
    </lineage>
</organism>
<dbReference type="AlphaFoldDB" id="A0AA39YBY1"/>
<protein>
    <submittedName>
        <fullName evidence="1">Uncharacterized protein</fullName>
    </submittedName>
</protein>
<accession>A0AA39YBY1</accession>
<evidence type="ECO:0000313" key="2">
    <source>
        <dbReference type="Proteomes" id="UP001174936"/>
    </source>
</evidence>
<reference evidence="1" key="1">
    <citation type="submission" date="2023-06" db="EMBL/GenBank/DDBJ databases">
        <title>Genome-scale phylogeny and comparative genomics of the fungal order Sordariales.</title>
        <authorList>
            <consortium name="Lawrence Berkeley National Laboratory"/>
            <person name="Hensen N."/>
            <person name="Bonometti L."/>
            <person name="Westerberg I."/>
            <person name="Brannstrom I.O."/>
            <person name="Guillou S."/>
            <person name="Cros-Aarteil S."/>
            <person name="Calhoun S."/>
            <person name="Haridas S."/>
            <person name="Kuo A."/>
            <person name="Mondo S."/>
            <person name="Pangilinan J."/>
            <person name="Riley R."/>
            <person name="Labutti K."/>
            <person name="Andreopoulos B."/>
            <person name="Lipzen A."/>
            <person name="Chen C."/>
            <person name="Yanf M."/>
            <person name="Daum C."/>
            <person name="Ng V."/>
            <person name="Clum A."/>
            <person name="Steindorff A."/>
            <person name="Ohm R."/>
            <person name="Martin F."/>
            <person name="Silar P."/>
            <person name="Natvig D."/>
            <person name="Lalanne C."/>
            <person name="Gautier V."/>
            <person name="Ament-Velasquez S.L."/>
            <person name="Kruys A."/>
            <person name="Hutchinson M.I."/>
            <person name="Powell A.J."/>
            <person name="Barry K."/>
            <person name="Miller A.N."/>
            <person name="Grigoriev I.V."/>
            <person name="Debuchy R."/>
            <person name="Gladieux P."/>
            <person name="Thoren M.H."/>
            <person name="Johannesson H."/>
        </authorList>
    </citation>
    <scope>NUCLEOTIDE SEQUENCE</scope>
    <source>
        <strain evidence="1">SMH2532-1</strain>
    </source>
</reference>
<dbReference type="EMBL" id="JAULSV010000003">
    <property type="protein sequence ID" value="KAK0648672.1"/>
    <property type="molecule type" value="Genomic_DNA"/>
</dbReference>
<sequence>MGIDWGEMNKVAADEHKRARQRRDFVLKGANFNSLRRWVAMCIDGGFQASNERDFIYVLLNISDDCQNGEMLPDYEKKPADVLLEALSNKAFKWRGPRRRGHSTKKSGNYRTSLDLAGKMGLRLDLRRDILKAFGVPVPSLSDSESDIV</sequence>
<name>A0AA39YBY1_9PEZI</name>
<dbReference type="Proteomes" id="UP001174936">
    <property type="component" value="Unassembled WGS sequence"/>
</dbReference>
<comment type="caution">
    <text evidence="1">The sequence shown here is derived from an EMBL/GenBank/DDBJ whole genome shotgun (WGS) entry which is preliminary data.</text>
</comment>
<gene>
    <name evidence="1" type="ORF">B0T16DRAFT_408597</name>
</gene>
<proteinExistence type="predicted"/>